<evidence type="ECO:0000259" key="2">
    <source>
        <dbReference type="Pfam" id="PF00144"/>
    </source>
</evidence>
<evidence type="ECO:0000313" key="4">
    <source>
        <dbReference type="EMBL" id="KAB2574687.1"/>
    </source>
</evidence>
<dbReference type="Gene3D" id="3.40.710.10">
    <property type="entry name" value="DD-peptidase/beta-lactamase superfamily"/>
    <property type="match status" value="1"/>
</dbReference>
<feature type="chain" id="PRO_5024919696" evidence="1">
    <location>
        <begin position="22"/>
        <end position="617"/>
    </location>
</feature>
<evidence type="ECO:0000313" key="5">
    <source>
        <dbReference type="Proteomes" id="UP000325902"/>
    </source>
</evidence>
<sequence>MLSRNIAPLTLVALAAQVALASTRWPQTPDSYELITTYQKCPYAGQIFPPPTDAANAPAILAAQSALRAQLDDLTQSGDGVVALNSTFFSVAIFSAADTEDSLIFNYHFAPPGMENATGGRELDNESVYRVGSVTKMLTVYALLAARGDRDFGRPITEFLPDLEDGADDEDELARIRWEDITVEALASQISGIPRDYAWPDYTTAANGSLLPVLGVNSSKLPSDDIPECGLPAPGFSPDLPLCNREQFIQGLNKLGAYFPAFETPTYSNAAFRLLSNVIENITGEPYETTFNSQIADPLGLSATTVSTPQDDSHGVIPGGKTAAWWGLDLGDENAAGSVYSTINDLTTIGRSILRSTLLPRALTRRWLKPHWRTSDDTHFVGAPWEITSTRISLASNDNNSTTANTSTTRVDLYTKGGNIGAYSTQFGLDPDREWGYVVLGAGAASGAPVFYLGDLIARSFAPAFEAAARAEAAARFAGTFVQAGGNGTLTLEVQEGQPGVAVTSWTANGVDVLGALPAANLRGFGAPAVTLYPARLKSKGKVAFRAVIEALPNADFGGPLDSACLSWLTADPAQIASRMLDDVVVGVDEETGEAVWVEMRAWREKYVRQGGYGGYV</sequence>
<dbReference type="SUPFAM" id="SSF56601">
    <property type="entry name" value="beta-lactamase/transpeptidase-like"/>
    <property type="match status" value="1"/>
</dbReference>
<evidence type="ECO:0000259" key="3">
    <source>
        <dbReference type="Pfam" id="PF26335"/>
    </source>
</evidence>
<dbReference type="InterPro" id="IPR012338">
    <property type="entry name" value="Beta-lactam/transpept-like"/>
</dbReference>
<name>A0A5N5DAR3_9PEZI</name>
<dbReference type="EMBL" id="VCHE01000040">
    <property type="protein sequence ID" value="KAB2574687.1"/>
    <property type="molecule type" value="Genomic_DNA"/>
</dbReference>
<dbReference type="InterPro" id="IPR051478">
    <property type="entry name" value="Beta-lactamase-like_AB/R"/>
</dbReference>
<accession>A0A5N5DAR3</accession>
<dbReference type="Proteomes" id="UP000325902">
    <property type="component" value="Unassembled WGS sequence"/>
</dbReference>
<dbReference type="PANTHER" id="PTHR22935">
    <property type="entry name" value="PENICILLIN-BINDING PROTEIN"/>
    <property type="match status" value="1"/>
</dbReference>
<protein>
    <submittedName>
        <fullName evidence="4">Beta-lactamase-like protein</fullName>
    </submittedName>
</protein>
<dbReference type="Pfam" id="PF26335">
    <property type="entry name" value="ARB_00930_C"/>
    <property type="match status" value="1"/>
</dbReference>
<proteinExistence type="predicted"/>
<keyword evidence="1" id="KW-0732">Signal</keyword>
<dbReference type="InterPro" id="IPR001466">
    <property type="entry name" value="Beta-lactam-related"/>
</dbReference>
<feature type="domain" description="Beta-lactamase-like ARB-00930-like C-terminal" evidence="3">
    <location>
        <begin position="469"/>
        <end position="610"/>
    </location>
</feature>
<dbReference type="InterPro" id="IPR058664">
    <property type="entry name" value="ARB_00930-like_C"/>
</dbReference>
<dbReference type="PANTHER" id="PTHR22935:SF97">
    <property type="entry name" value="BETA-LACTAMASE-RELATED DOMAIN-CONTAINING PROTEIN"/>
    <property type="match status" value="1"/>
</dbReference>
<reference evidence="4 5" key="1">
    <citation type="journal article" date="2019" name="Sci. Rep.">
        <title>A multi-omics analysis of the grapevine pathogen Lasiodiplodia theobromae reveals that temperature affects the expression of virulence- and pathogenicity-related genes.</title>
        <authorList>
            <person name="Felix C."/>
            <person name="Meneses R."/>
            <person name="Goncalves M.F.M."/>
            <person name="Tilleman L."/>
            <person name="Duarte A.S."/>
            <person name="Jorrin-Novo J.V."/>
            <person name="Van de Peer Y."/>
            <person name="Deforce D."/>
            <person name="Van Nieuwerburgh F."/>
            <person name="Esteves A.C."/>
            <person name="Alves A."/>
        </authorList>
    </citation>
    <scope>NUCLEOTIDE SEQUENCE [LARGE SCALE GENOMIC DNA]</scope>
    <source>
        <strain evidence="4 5">LA-SOL3</strain>
    </source>
</reference>
<evidence type="ECO:0000256" key="1">
    <source>
        <dbReference type="SAM" id="SignalP"/>
    </source>
</evidence>
<comment type="caution">
    <text evidence="4">The sequence shown here is derived from an EMBL/GenBank/DDBJ whole genome shotgun (WGS) entry which is preliminary data.</text>
</comment>
<keyword evidence="5" id="KW-1185">Reference proteome</keyword>
<feature type="signal peptide" evidence="1">
    <location>
        <begin position="1"/>
        <end position="21"/>
    </location>
</feature>
<feature type="domain" description="Beta-lactamase-related" evidence="2">
    <location>
        <begin position="106"/>
        <end position="450"/>
    </location>
</feature>
<dbReference type="AlphaFoldDB" id="A0A5N5DAR3"/>
<dbReference type="Pfam" id="PF00144">
    <property type="entry name" value="Beta-lactamase"/>
    <property type="match status" value="1"/>
</dbReference>
<dbReference type="OrthoDB" id="10250282at2759"/>
<gene>
    <name evidence="4" type="ORF">DBV05_g6601</name>
</gene>
<organism evidence="4 5">
    <name type="scientific">Lasiodiplodia theobromae</name>
    <dbReference type="NCBI Taxonomy" id="45133"/>
    <lineage>
        <taxon>Eukaryota</taxon>
        <taxon>Fungi</taxon>
        <taxon>Dikarya</taxon>
        <taxon>Ascomycota</taxon>
        <taxon>Pezizomycotina</taxon>
        <taxon>Dothideomycetes</taxon>
        <taxon>Dothideomycetes incertae sedis</taxon>
        <taxon>Botryosphaeriales</taxon>
        <taxon>Botryosphaeriaceae</taxon>
        <taxon>Lasiodiplodia</taxon>
    </lineage>
</organism>